<proteinExistence type="predicted"/>
<dbReference type="AlphaFoldDB" id="A0AAJ4XAV1"/>
<protein>
    <submittedName>
        <fullName evidence="1">Bacteroides conjugative transposon TraN protein</fullName>
    </submittedName>
</protein>
<evidence type="ECO:0000313" key="1">
    <source>
        <dbReference type="EMBL" id="SNV49302.1"/>
    </source>
</evidence>
<name>A0AAJ4XAV1_9SPHI</name>
<dbReference type="RefSeq" id="WP_093095795.1">
    <property type="nucleotide sequence ID" value="NZ_FNGK01000001.1"/>
</dbReference>
<accession>A0AAJ4XAV1</accession>
<reference evidence="1 2" key="1">
    <citation type="submission" date="2017-06" db="EMBL/GenBank/DDBJ databases">
        <authorList>
            <consortium name="Pathogen Informatics"/>
        </authorList>
    </citation>
    <scope>NUCLEOTIDE SEQUENCE [LARGE SCALE GENOMIC DNA]</scope>
    <source>
        <strain evidence="1 2">NCTC12149</strain>
    </source>
</reference>
<dbReference type="InterPro" id="IPR022298">
    <property type="entry name" value="Conjug_transposon_TraN"/>
</dbReference>
<gene>
    <name evidence="1" type="ORF">SAMEA4412673_01747</name>
</gene>
<dbReference type="Pfam" id="PF13595">
    <property type="entry name" value="DUF4138"/>
    <property type="match status" value="1"/>
</dbReference>
<dbReference type="NCBIfam" id="TIGR03780">
    <property type="entry name" value="Bac_Flav_CT_N"/>
    <property type="match status" value="1"/>
</dbReference>
<dbReference type="KEGG" id="smiz:4412673_01747"/>
<dbReference type="Proteomes" id="UP000215355">
    <property type="component" value="Chromosome 1"/>
</dbReference>
<sequence>MKSINRFLLSAVLVISQGMSGFSQEIVPQTVEVSCRKTSNIIFPYSIKSVDRGSQDILVQKAVGVENILQLKGAKSHFQQTNLSVVTGDGEFHSFLVNYADDPVKLNYSIPRVSEHDFNRKLVDGKTLNEKDIEDNIRLVRQLKPDFAGPKHKKYGVQMTLIGFYIQDDLYYLLLSLENRSTVSYDLDGLRFFVREKKQAKRTAIQEIELSPVCLVGEKETVQAQESQRIIAVLPKFTIPEKKEFLLEVQELGGGRHLRLRMGNRHLIKATLIN</sequence>
<evidence type="ECO:0000313" key="2">
    <source>
        <dbReference type="Proteomes" id="UP000215355"/>
    </source>
</evidence>
<organism evidence="1 2">
    <name type="scientific">Sphingobacterium mizutaii</name>
    <dbReference type="NCBI Taxonomy" id="1010"/>
    <lineage>
        <taxon>Bacteria</taxon>
        <taxon>Pseudomonadati</taxon>
        <taxon>Bacteroidota</taxon>
        <taxon>Sphingobacteriia</taxon>
        <taxon>Sphingobacteriales</taxon>
        <taxon>Sphingobacteriaceae</taxon>
        <taxon>Sphingobacterium</taxon>
    </lineage>
</organism>
<dbReference type="EMBL" id="LT906468">
    <property type="protein sequence ID" value="SNV49302.1"/>
    <property type="molecule type" value="Genomic_DNA"/>
</dbReference>